<dbReference type="Pfam" id="PF00201">
    <property type="entry name" value="UDPGT"/>
    <property type="match status" value="1"/>
</dbReference>
<comment type="caution">
    <text evidence="5">The sequence shown here is derived from an EMBL/GenBank/DDBJ whole genome shotgun (WGS) entry which is preliminary data.</text>
</comment>
<dbReference type="FunFam" id="3.40.50.2000:FF:000047">
    <property type="entry name" value="Glycosyltransferase"/>
    <property type="match status" value="1"/>
</dbReference>
<evidence type="ECO:0000313" key="6">
    <source>
        <dbReference type="Proteomes" id="UP000306102"/>
    </source>
</evidence>
<accession>A0A4V6RYM9</accession>
<evidence type="ECO:0000256" key="1">
    <source>
        <dbReference type="ARBA" id="ARBA00009995"/>
    </source>
</evidence>
<dbReference type="EMBL" id="SDRB02003508">
    <property type="protein sequence ID" value="THG17547.1"/>
    <property type="molecule type" value="Genomic_DNA"/>
</dbReference>
<evidence type="ECO:0008006" key="7">
    <source>
        <dbReference type="Google" id="ProtNLM"/>
    </source>
</evidence>
<dbReference type="Gene3D" id="3.40.50.2000">
    <property type="entry name" value="Glycogen Phosphorylase B"/>
    <property type="match status" value="2"/>
</dbReference>
<dbReference type="GO" id="GO:0009813">
    <property type="term" value="P:flavonoid biosynthetic process"/>
    <property type="evidence" value="ECO:0007669"/>
    <property type="project" value="UniProtKB-KW"/>
</dbReference>
<evidence type="ECO:0000256" key="3">
    <source>
        <dbReference type="ARBA" id="ARBA00022679"/>
    </source>
</evidence>
<dbReference type="PANTHER" id="PTHR48047">
    <property type="entry name" value="GLYCOSYLTRANSFERASE"/>
    <property type="match status" value="1"/>
</dbReference>
<name>A0A4V6RYM9_CAMSN</name>
<evidence type="ECO:0000313" key="5">
    <source>
        <dbReference type="EMBL" id="THG17547.1"/>
    </source>
</evidence>
<organism evidence="5 6">
    <name type="scientific">Camellia sinensis var. sinensis</name>
    <name type="common">China tea</name>
    <dbReference type="NCBI Taxonomy" id="542762"/>
    <lineage>
        <taxon>Eukaryota</taxon>
        <taxon>Viridiplantae</taxon>
        <taxon>Streptophyta</taxon>
        <taxon>Embryophyta</taxon>
        <taxon>Tracheophyta</taxon>
        <taxon>Spermatophyta</taxon>
        <taxon>Magnoliopsida</taxon>
        <taxon>eudicotyledons</taxon>
        <taxon>Gunneridae</taxon>
        <taxon>Pentapetalae</taxon>
        <taxon>asterids</taxon>
        <taxon>Ericales</taxon>
        <taxon>Theaceae</taxon>
        <taxon>Camellia</taxon>
    </lineage>
</organism>
<keyword evidence="4" id="KW-0284">Flavonoid biosynthesis</keyword>
<dbReference type="AlphaFoldDB" id="A0A4V6RYM9"/>
<dbReference type="Proteomes" id="UP000306102">
    <property type="component" value="Unassembled WGS sequence"/>
</dbReference>
<protein>
    <recommendedName>
        <fullName evidence="7">UDP-glycosyltransferases domain-containing protein</fullName>
    </recommendedName>
</protein>
<dbReference type="CDD" id="cd03784">
    <property type="entry name" value="GT1_Gtf-like"/>
    <property type="match status" value="1"/>
</dbReference>
<evidence type="ECO:0000256" key="4">
    <source>
        <dbReference type="ARBA" id="ARBA00023241"/>
    </source>
</evidence>
<comment type="similarity">
    <text evidence="1">Belongs to the UDP-glycosyltransferase family.</text>
</comment>
<keyword evidence="2" id="KW-0328">Glycosyltransferase</keyword>
<sequence>MKPQSGKPPKWAGSQLNYSSIVPWCAPDPQHFPWTTNLAAKFGIPRLVFYGLLLENEQSNEFRRLLDRLDESFESSYGVIFNSFYELGPAFADQYKQGRKVWHIGPVSLCNRDDDDKAQRGTEASIDQHDCLKWLDSKKPNSVVYVCFGSLTQFRDSQLIEIAKGLEASGQKFIWVVRREKEEDDNNPNWLPKGFEERMRESEKGLIIRGWAPQLMILEHESVGSFVTHCGWNSLIEGVSAGLPMVTWPICAEQFFNEKLVTDVLKTGVGVGAEEWVQFGEQRVVVGWEAIEKGVRKVMVVTEEAEEMRNRARGLGEMAKRAVEEGGSSWNDLNALVEELRLCRDVESSMHLTSV</sequence>
<evidence type="ECO:0000256" key="2">
    <source>
        <dbReference type="ARBA" id="ARBA00022676"/>
    </source>
</evidence>
<reference evidence="5 6" key="1">
    <citation type="journal article" date="2018" name="Proc. Natl. Acad. Sci. U.S.A.">
        <title>Draft genome sequence of Camellia sinensis var. sinensis provides insights into the evolution of the tea genome and tea quality.</title>
        <authorList>
            <person name="Wei C."/>
            <person name="Yang H."/>
            <person name="Wang S."/>
            <person name="Zhao J."/>
            <person name="Liu C."/>
            <person name="Gao L."/>
            <person name="Xia E."/>
            <person name="Lu Y."/>
            <person name="Tai Y."/>
            <person name="She G."/>
            <person name="Sun J."/>
            <person name="Cao H."/>
            <person name="Tong W."/>
            <person name="Gao Q."/>
            <person name="Li Y."/>
            <person name="Deng W."/>
            <person name="Jiang X."/>
            <person name="Wang W."/>
            <person name="Chen Q."/>
            <person name="Zhang S."/>
            <person name="Li H."/>
            <person name="Wu J."/>
            <person name="Wang P."/>
            <person name="Li P."/>
            <person name="Shi C."/>
            <person name="Zheng F."/>
            <person name="Jian J."/>
            <person name="Huang B."/>
            <person name="Shan D."/>
            <person name="Shi M."/>
            <person name="Fang C."/>
            <person name="Yue Y."/>
            <person name="Li F."/>
            <person name="Li D."/>
            <person name="Wei S."/>
            <person name="Han B."/>
            <person name="Jiang C."/>
            <person name="Yin Y."/>
            <person name="Xia T."/>
            <person name="Zhang Z."/>
            <person name="Bennetzen J.L."/>
            <person name="Zhao S."/>
            <person name="Wan X."/>
        </authorList>
    </citation>
    <scope>NUCLEOTIDE SEQUENCE [LARGE SCALE GENOMIC DNA]</scope>
    <source>
        <strain evidence="6">cv. Shuchazao</strain>
        <tissue evidence="5">Leaf</tissue>
    </source>
</reference>
<dbReference type="SUPFAM" id="SSF53756">
    <property type="entry name" value="UDP-Glycosyltransferase/glycogen phosphorylase"/>
    <property type="match status" value="1"/>
</dbReference>
<dbReference type="STRING" id="542762.A0A4V6RYM9"/>
<keyword evidence="6" id="KW-1185">Reference proteome</keyword>
<dbReference type="InterPro" id="IPR002213">
    <property type="entry name" value="UDP_glucos_trans"/>
</dbReference>
<gene>
    <name evidence="5" type="ORF">TEA_011459</name>
</gene>
<dbReference type="GO" id="GO:0035251">
    <property type="term" value="F:UDP-glucosyltransferase activity"/>
    <property type="evidence" value="ECO:0007669"/>
    <property type="project" value="TreeGrafter"/>
</dbReference>
<dbReference type="PANTHER" id="PTHR48047:SF45">
    <property type="entry name" value="SCOPOLETIN GLUCOSYLTRANSFERASE-LIKE"/>
    <property type="match status" value="1"/>
</dbReference>
<proteinExistence type="inferred from homology"/>
<keyword evidence="3" id="KW-0808">Transferase</keyword>